<evidence type="ECO:0000313" key="1">
    <source>
        <dbReference type="EMBL" id="CAA9532474.1"/>
    </source>
</evidence>
<dbReference type="Pfam" id="PF14019">
    <property type="entry name" value="DUF4235"/>
    <property type="match status" value="1"/>
</dbReference>
<sequence>MKLLYKPFGIVIGIIAGVLARQVFNQVWGHLDHREPPKATTQETTWGKLLGASAVQGATFAVTKAVVNRSGAKGFHWLTGIWPGEKRPDKE</sequence>
<proteinExistence type="predicted"/>
<accession>A0A6J4TWV1</accession>
<name>A0A6J4TWV1_9ACTN</name>
<gene>
    <name evidence="1" type="ORF">AVDCRST_MAG67-4412</name>
</gene>
<reference evidence="1" key="1">
    <citation type="submission" date="2020-02" db="EMBL/GenBank/DDBJ databases">
        <authorList>
            <person name="Meier V. D."/>
        </authorList>
    </citation>
    <scope>NUCLEOTIDE SEQUENCE</scope>
    <source>
        <strain evidence="1">AVDCRST_MAG67</strain>
    </source>
</reference>
<dbReference type="InterPro" id="IPR025329">
    <property type="entry name" value="DUF4235"/>
</dbReference>
<organism evidence="1">
    <name type="scientific">uncultured Solirubrobacteraceae bacterium</name>
    <dbReference type="NCBI Taxonomy" id="1162706"/>
    <lineage>
        <taxon>Bacteria</taxon>
        <taxon>Bacillati</taxon>
        <taxon>Actinomycetota</taxon>
        <taxon>Thermoleophilia</taxon>
        <taxon>Solirubrobacterales</taxon>
        <taxon>Solirubrobacteraceae</taxon>
        <taxon>environmental samples</taxon>
    </lineage>
</organism>
<dbReference type="AlphaFoldDB" id="A0A6J4TWV1"/>
<evidence type="ECO:0008006" key="2">
    <source>
        <dbReference type="Google" id="ProtNLM"/>
    </source>
</evidence>
<protein>
    <recommendedName>
        <fullName evidence="2">DUF4235 domain-containing protein</fullName>
    </recommendedName>
</protein>
<dbReference type="EMBL" id="CADCVQ010000175">
    <property type="protein sequence ID" value="CAA9532474.1"/>
    <property type="molecule type" value="Genomic_DNA"/>
</dbReference>